<accession>A0ABY7TH04</accession>
<evidence type="ECO:0000313" key="2">
    <source>
        <dbReference type="EMBL" id="WCT72343.1"/>
    </source>
</evidence>
<gene>
    <name evidence="2" type="ORF">PQ455_11915</name>
</gene>
<dbReference type="RefSeq" id="WP_273686301.1">
    <property type="nucleotide sequence ID" value="NZ_CP117411.1"/>
</dbReference>
<name>A0ABY7TH04_9SPHN</name>
<sequence>MAQEVIAPTATLPAMRRLDRTPERLLYETRAGLGALPSGIGVMALTIAPQILALGFLFWAIWWPEPVTRTSRIFAWGCSALLVALVLGVAGLLMRRYRGFVTAVLRAPFTRIRVTDQRVQWLLPWTPTPLMEIGRHRILGGLLGPVDAKGRGNAAMVLVDGDPAADIDGNIHFDRLPHAERFVAALSG</sequence>
<evidence type="ECO:0000256" key="1">
    <source>
        <dbReference type="SAM" id="Phobius"/>
    </source>
</evidence>
<feature type="transmembrane region" description="Helical" evidence="1">
    <location>
        <begin position="40"/>
        <end position="61"/>
    </location>
</feature>
<reference evidence="2 3" key="1">
    <citation type="submission" date="2023-02" db="EMBL/GenBank/DDBJ databases">
        <title>Genome sequence of Sphingomonas naphthae.</title>
        <authorList>
            <person name="Kim S."/>
            <person name="Heo J."/>
            <person name="Kwon S.-W."/>
        </authorList>
    </citation>
    <scope>NUCLEOTIDE SEQUENCE [LARGE SCALE GENOMIC DNA]</scope>
    <source>
        <strain evidence="2 3">KACC 18716</strain>
    </source>
</reference>
<feature type="transmembrane region" description="Helical" evidence="1">
    <location>
        <begin position="73"/>
        <end position="93"/>
    </location>
</feature>
<evidence type="ECO:0008006" key="4">
    <source>
        <dbReference type="Google" id="ProtNLM"/>
    </source>
</evidence>
<keyword evidence="1" id="KW-0472">Membrane</keyword>
<keyword evidence="1" id="KW-1133">Transmembrane helix</keyword>
<evidence type="ECO:0000313" key="3">
    <source>
        <dbReference type="Proteomes" id="UP001220395"/>
    </source>
</evidence>
<proteinExistence type="predicted"/>
<protein>
    <recommendedName>
        <fullName evidence="4">PH domain-containing protein</fullName>
    </recommendedName>
</protein>
<keyword evidence="3" id="KW-1185">Reference proteome</keyword>
<dbReference type="EMBL" id="CP117411">
    <property type="protein sequence ID" value="WCT72343.1"/>
    <property type="molecule type" value="Genomic_DNA"/>
</dbReference>
<organism evidence="2 3">
    <name type="scientific">Sphingomonas naphthae</name>
    <dbReference type="NCBI Taxonomy" id="1813468"/>
    <lineage>
        <taxon>Bacteria</taxon>
        <taxon>Pseudomonadati</taxon>
        <taxon>Pseudomonadota</taxon>
        <taxon>Alphaproteobacteria</taxon>
        <taxon>Sphingomonadales</taxon>
        <taxon>Sphingomonadaceae</taxon>
        <taxon>Sphingomonas</taxon>
    </lineage>
</organism>
<dbReference type="Proteomes" id="UP001220395">
    <property type="component" value="Chromosome"/>
</dbReference>
<keyword evidence="1" id="KW-0812">Transmembrane</keyword>